<dbReference type="KEGG" id="cre:CHLRE_13g606900v5"/>
<dbReference type="AlphaFoldDB" id="A0A2K3D1I1"/>
<dbReference type="ExpressionAtlas" id="A0A2K3D1I1">
    <property type="expression patterns" value="baseline and differential"/>
</dbReference>
<reference evidence="2 3" key="1">
    <citation type="journal article" date="2007" name="Science">
        <title>The Chlamydomonas genome reveals the evolution of key animal and plant functions.</title>
        <authorList>
            <person name="Merchant S.S."/>
            <person name="Prochnik S.E."/>
            <person name="Vallon O."/>
            <person name="Harris E.H."/>
            <person name="Karpowicz S.J."/>
            <person name="Witman G.B."/>
            <person name="Terry A."/>
            <person name="Salamov A."/>
            <person name="Fritz-Laylin L.K."/>
            <person name="Marechal-Drouard L."/>
            <person name="Marshall W.F."/>
            <person name="Qu L.H."/>
            <person name="Nelson D.R."/>
            <person name="Sanderfoot A.A."/>
            <person name="Spalding M.H."/>
            <person name="Kapitonov V.V."/>
            <person name="Ren Q."/>
            <person name="Ferris P."/>
            <person name="Lindquist E."/>
            <person name="Shapiro H."/>
            <person name="Lucas S.M."/>
            <person name="Grimwood J."/>
            <person name="Schmutz J."/>
            <person name="Cardol P."/>
            <person name="Cerutti H."/>
            <person name="Chanfreau G."/>
            <person name="Chen C.L."/>
            <person name="Cognat V."/>
            <person name="Croft M.T."/>
            <person name="Dent R."/>
            <person name="Dutcher S."/>
            <person name="Fernandez E."/>
            <person name="Fukuzawa H."/>
            <person name="Gonzalez-Ballester D."/>
            <person name="Gonzalez-Halphen D."/>
            <person name="Hallmann A."/>
            <person name="Hanikenne M."/>
            <person name="Hippler M."/>
            <person name="Inwood W."/>
            <person name="Jabbari K."/>
            <person name="Kalanon M."/>
            <person name="Kuras R."/>
            <person name="Lefebvre P.A."/>
            <person name="Lemaire S.D."/>
            <person name="Lobanov A.V."/>
            <person name="Lohr M."/>
            <person name="Manuell A."/>
            <person name="Meier I."/>
            <person name="Mets L."/>
            <person name="Mittag M."/>
            <person name="Mittelmeier T."/>
            <person name="Moroney J.V."/>
            <person name="Moseley J."/>
            <person name="Napoli C."/>
            <person name="Nedelcu A.M."/>
            <person name="Niyogi K."/>
            <person name="Novoselov S.V."/>
            <person name="Paulsen I.T."/>
            <person name="Pazour G."/>
            <person name="Purton S."/>
            <person name="Ral J.P."/>
            <person name="Riano-Pachon D.M."/>
            <person name="Riekhof W."/>
            <person name="Rymarquis L."/>
            <person name="Schroda M."/>
            <person name="Stern D."/>
            <person name="Umen J."/>
            <person name="Willows R."/>
            <person name="Wilson N."/>
            <person name="Zimmer S.L."/>
            <person name="Allmer J."/>
            <person name="Balk J."/>
            <person name="Bisova K."/>
            <person name="Chen C.J."/>
            <person name="Elias M."/>
            <person name="Gendler K."/>
            <person name="Hauser C."/>
            <person name="Lamb M.R."/>
            <person name="Ledford H."/>
            <person name="Long J.C."/>
            <person name="Minagawa J."/>
            <person name="Page M.D."/>
            <person name="Pan J."/>
            <person name="Pootakham W."/>
            <person name="Roje S."/>
            <person name="Rose A."/>
            <person name="Stahlberg E."/>
            <person name="Terauchi A.M."/>
            <person name="Yang P."/>
            <person name="Ball S."/>
            <person name="Bowler C."/>
            <person name="Dieckmann C.L."/>
            <person name="Gladyshev V.N."/>
            <person name="Green P."/>
            <person name="Jorgensen R."/>
            <person name="Mayfield S."/>
            <person name="Mueller-Roeber B."/>
            <person name="Rajamani S."/>
            <person name="Sayre R.T."/>
            <person name="Brokstein P."/>
            <person name="Dubchak I."/>
            <person name="Goodstein D."/>
            <person name="Hornick L."/>
            <person name="Huang Y.W."/>
            <person name="Jhaveri J."/>
            <person name="Luo Y."/>
            <person name="Martinez D."/>
            <person name="Ngau W.C."/>
            <person name="Otillar B."/>
            <person name="Poliakov A."/>
            <person name="Porter A."/>
            <person name="Szajkowski L."/>
            <person name="Werner G."/>
            <person name="Zhou K."/>
            <person name="Grigoriev I.V."/>
            <person name="Rokhsar D.S."/>
            <person name="Grossman A.R."/>
        </authorList>
    </citation>
    <scope>NUCLEOTIDE SEQUENCE [LARGE SCALE GENOMIC DNA]</scope>
    <source>
        <strain evidence="3">CC-503</strain>
    </source>
</reference>
<name>A0A2K3D1I1_CHLRE</name>
<evidence type="ECO:0000313" key="2">
    <source>
        <dbReference type="EMBL" id="PNW74396.1"/>
    </source>
</evidence>
<sequence>MADQQQQTQQRPQLFDESCYRRLRQALLKIGVHPELAAEFTDDDLGLLLREGFRSALGLQFADAALLQKAGLRTSCASYIAKAQERAAAAQHNGVAVPGGGVADPGELLPLAQDVNGPHDRDQLTSGGFPSASTTKWWHDWLPSTSQRASQSQSQPVSGSMLSCEAVAALPSTNVVPEAGAAEMDVLNSGSAAAASRRRPHQQLGSCRRRHVHRPAPGQERT</sequence>
<feature type="region of interest" description="Disordered" evidence="1">
    <location>
        <begin position="106"/>
        <end position="130"/>
    </location>
</feature>
<evidence type="ECO:0000256" key="1">
    <source>
        <dbReference type="SAM" id="MobiDB-lite"/>
    </source>
</evidence>
<organism evidence="2 3">
    <name type="scientific">Chlamydomonas reinhardtii</name>
    <name type="common">Chlamydomonas smithii</name>
    <dbReference type="NCBI Taxonomy" id="3055"/>
    <lineage>
        <taxon>Eukaryota</taxon>
        <taxon>Viridiplantae</taxon>
        <taxon>Chlorophyta</taxon>
        <taxon>core chlorophytes</taxon>
        <taxon>Chlorophyceae</taxon>
        <taxon>CS clade</taxon>
        <taxon>Chlamydomonadales</taxon>
        <taxon>Chlamydomonadaceae</taxon>
        <taxon>Chlamydomonas</taxon>
    </lineage>
</organism>
<dbReference type="EMBL" id="CM008974">
    <property type="protein sequence ID" value="PNW74396.1"/>
    <property type="molecule type" value="Genomic_DNA"/>
</dbReference>
<keyword evidence="3" id="KW-1185">Reference proteome</keyword>
<evidence type="ECO:0000313" key="3">
    <source>
        <dbReference type="Proteomes" id="UP000006906"/>
    </source>
</evidence>
<feature type="compositionally biased region" description="Basic residues" evidence="1">
    <location>
        <begin position="196"/>
        <end position="214"/>
    </location>
</feature>
<proteinExistence type="predicted"/>
<dbReference type="InParanoid" id="A0A2K3D1I1"/>
<protein>
    <submittedName>
        <fullName evidence="2">Uncharacterized protein</fullName>
    </submittedName>
</protein>
<feature type="region of interest" description="Disordered" evidence="1">
    <location>
        <begin position="190"/>
        <end position="222"/>
    </location>
</feature>
<dbReference type="GeneID" id="5724699"/>
<dbReference type="Gramene" id="PNW74396">
    <property type="protein sequence ID" value="PNW74396"/>
    <property type="gene ID" value="CHLRE_13g606900v5"/>
</dbReference>
<gene>
    <name evidence="2" type="ORF">CHLRE_13g606900v5</name>
</gene>
<accession>A0A2K3D1I1</accession>
<dbReference type="Proteomes" id="UP000006906">
    <property type="component" value="Chromosome 13"/>
</dbReference>
<dbReference type="RefSeq" id="XP_042917869.1">
    <property type="nucleotide sequence ID" value="XM_043069894.1"/>
</dbReference>
<dbReference type="PaxDb" id="3055-EDO99003"/>